<gene>
    <name evidence="1" type="ORF">BSZ19_08900</name>
</gene>
<dbReference type="AlphaFoldDB" id="A0A1Y2JWK9"/>
<organism evidence="1 2">
    <name type="scientific">Bradyrhizobium japonicum</name>
    <dbReference type="NCBI Taxonomy" id="375"/>
    <lineage>
        <taxon>Bacteria</taxon>
        <taxon>Pseudomonadati</taxon>
        <taxon>Pseudomonadota</taxon>
        <taxon>Alphaproteobacteria</taxon>
        <taxon>Hyphomicrobiales</taxon>
        <taxon>Nitrobacteraceae</taxon>
        <taxon>Bradyrhizobium</taxon>
    </lineage>
</organism>
<sequence length="76" mass="8739">MGGRFRTEVGPLVAEVGYRGVKETRMFGDRSERRPHMLVMPRLDRGIQYAVASRLKHRLWDTGSPGQAGRRQRSKE</sequence>
<protein>
    <submittedName>
        <fullName evidence="1">Uncharacterized protein</fullName>
    </submittedName>
</protein>
<dbReference type="EMBL" id="NAFL01000219">
    <property type="protein sequence ID" value="OSJ35334.1"/>
    <property type="molecule type" value="Genomic_DNA"/>
</dbReference>
<proteinExistence type="predicted"/>
<name>A0A1Y2JWK9_BRAJP</name>
<comment type="caution">
    <text evidence="1">The sequence shown here is derived from an EMBL/GenBank/DDBJ whole genome shotgun (WGS) entry which is preliminary data.</text>
</comment>
<dbReference type="Proteomes" id="UP000193335">
    <property type="component" value="Unassembled WGS sequence"/>
</dbReference>
<accession>A0A1Y2JWK9</accession>
<evidence type="ECO:0000313" key="2">
    <source>
        <dbReference type="Proteomes" id="UP000193335"/>
    </source>
</evidence>
<evidence type="ECO:0000313" key="1">
    <source>
        <dbReference type="EMBL" id="OSJ35334.1"/>
    </source>
</evidence>
<reference evidence="1 2" key="1">
    <citation type="submission" date="2017-03" db="EMBL/GenBank/DDBJ databases">
        <title>Whole genome sequences of fourteen strains of Bradyrhizobium canariense and one strain of Bradyrhizobium japonicum isolated from Lupinus (Papilionoideae: Genisteae) species in Algeria.</title>
        <authorList>
            <person name="Crovadore J."/>
            <person name="Chekireb D."/>
            <person name="Brachmann A."/>
            <person name="Chablais R."/>
            <person name="Cochard B."/>
            <person name="Lefort F."/>
        </authorList>
    </citation>
    <scope>NUCLEOTIDE SEQUENCE [LARGE SCALE GENOMIC DNA]</scope>
    <source>
        <strain evidence="1 2">UBMA197</strain>
    </source>
</reference>